<evidence type="ECO:0000313" key="4">
    <source>
        <dbReference type="Proteomes" id="UP000271974"/>
    </source>
</evidence>
<reference evidence="3 4" key="1">
    <citation type="submission" date="2019-01" db="EMBL/GenBank/DDBJ databases">
        <title>A draft genome assembly of the solar-powered sea slug Elysia chlorotica.</title>
        <authorList>
            <person name="Cai H."/>
            <person name="Li Q."/>
            <person name="Fang X."/>
            <person name="Li J."/>
            <person name="Curtis N.E."/>
            <person name="Altenburger A."/>
            <person name="Shibata T."/>
            <person name="Feng M."/>
            <person name="Maeda T."/>
            <person name="Schwartz J.A."/>
            <person name="Shigenobu S."/>
            <person name="Lundholm N."/>
            <person name="Nishiyama T."/>
            <person name="Yang H."/>
            <person name="Hasebe M."/>
            <person name="Li S."/>
            <person name="Pierce S.K."/>
            <person name="Wang J."/>
        </authorList>
    </citation>
    <scope>NUCLEOTIDE SEQUENCE [LARGE SCALE GENOMIC DNA]</scope>
    <source>
        <strain evidence="3">EC2010</strain>
        <tissue evidence="3">Whole organism of an adult</tissue>
    </source>
</reference>
<dbReference type="EMBL" id="RQTK01000835">
    <property type="protein sequence ID" value="RUS74388.1"/>
    <property type="molecule type" value="Genomic_DNA"/>
</dbReference>
<keyword evidence="4" id="KW-1185">Reference proteome</keyword>
<accession>A0A3S0ZC87</accession>
<name>A0A3S0ZC87_ELYCH</name>
<gene>
    <name evidence="3" type="ORF">EGW08_017843</name>
</gene>
<sequence>MFKSKEDDESFNNVDVERKELDKMELPNLSPYKQEDEVDETGEEGSEVYFAKSYLPVDSYDNVPLKDSLTESVDKYSDAEFEDDSMGTSRVNTYDSDLQDINFHADSDLVKNYKTSLNLRHFLPETLQPTDPKFGRIEDGLAGDVRLGPGELVDEEDNPIYAPDRNYPLTGPNAGPEVGSLAFWSKEIRKLDESDKRNQILASKLRREFIGEEEPGDLPVNGDIVFPDAGEKGGEHSLPRVSDLFSEQVRSIIRDTQGKDNTVKSDRKQLPPWMKDFSFGADVSDESELERRREDELARLINPGIDVLLKRAEKKYAHQKPTGQDFKDVNKIVLSLLDDVPVNPDEFEYQKGLADVSVYTKPVDSNPDTLEDRKPKDELALKAIEGLDNAAKTLEQIQEDMKARQREKLKSELKDAENVRREMKIHEEKKRMEDMLGHIKAIPKMEAVAKDLGKKRVQQYKHLMNSLRQAYGERVKNQKKNLKTYNKLSKKMEKIQEEVDDIASESEPIT</sequence>
<keyword evidence="1" id="KW-0175">Coiled coil</keyword>
<dbReference type="AlphaFoldDB" id="A0A3S0ZC87"/>
<protein>
    <submittedName>
        <fullName evidence="3">Uncharacterized protein</fullName>
    </submittedName>
</protein>
<evidence type="ECO:0000256" key="2">
    <source>
        <dbReference type="SAM" id="MobiDB-lite"/>
    </source>
</evidence>
<comment type="caution">
    <text evidence="3">The sequence shown here is derived from an EMBL/GenBank/DDBJ whole genome shotgun (WGS) entry which is preliminary data.</text>
</comment>
<organism evidence="3 4">
    <name type="scientific">Elysia chlorotica</name>
    <name type="common">Eastern emerald elysia</name>
    <name type="synonym">Sea slug</name>
    <dbReference type="NCBI Taxonomy" id="188477"/>
    <lineage>
        <taxon>Eukaryota</taxon>
        <taxon>Metazoa</taxon>
        <taxon>Spiralia</taxon>
        <taxon>Lophotrochozoa</taxon>
        <taxon>Mollusca</taxon>
        <taxon>Gastropoda</taxon>
        <taxon>Heterobranchia</taxon>
        <taxon>Euthyneura</taxon>
        <taxon>Panpulmonata</taxon>
        <taxon>Sacoglossa</taxon>
        <taxon>Placobranchoidea</taxon>
        <taxon>Plakobranchidae</taxon>
        <taxon>Elysia</taxon>
    </lineage>
</organism>
<dbReference type="OrthoDB" id="10610816at2759"/>
<feature type="coiled-coil region" evidence="1">
    <location>
        <begin position="384"/>
        <end position="429"/>
    </location>
</feature>
<evidence type="ECO:0000256" key="1">
    <source>
        <dbReference type="SAM" id="Coils"/>
    </source>
</evidence>
<proteinExistence type="predicted"/>
<feature type="region of interest" description="Disordered" evidence="2">
    <location>
        <begin position="1"/>
        <end position="45"/>
    </location>
</feature>
<feature type="compositionally biased region" description="Basic and acidic residues" evidence="2">
    <location>
        <begin position="15"/>
        <end position="25"/>
    </location>
</feature>
<feature type="compositionally biased region" description="Acidic residues" evidence="2">
    <location>
        <begin position="36"/>
        <end position="45"/>
    </location>
</feature>
<evidence type="ECO:0000313" key="3">
    <source>
        <dbReference type="EMBL" id="RUS74388.1"/>
    </source>
</evidence>
<dbReference type="Proteomes" id="UP000271974">
    <property type="component" value="Unassembled WGS sequence"/>
</dbReference>